<dbReference type="InterPro" id="IPR049551">
    <property type="entry name" value="PKS_DH_C"/>
</dbReference>
<dbReference type="PANTHER" id="PTHR43775:SF37">
    <property type="entry name" value="SI:DKEY-61P9.11"/>
    <property type="match status" value="1"/>
</dbReference>
<dbReference type="Pfam" id="PF22621">
    <property type="entry name" value="CurL-like_PKS_C"/>
    <property type="match status" value="1"/>
</dbReference>
<dbReference type="InterPro" id="IPR049900">
    <property type="entry name" value="PKS_mFAS_DH"/>
</dbReference>
<feature type="domain" description="PKS/mFAS DH" evidence="9">
    <location>
        <begin position="2421"/>
        <end position="2692"/>
    </location>
</feature>
<dbReference type="InterPro" id="IPR018201">
    <property type="entry name" value="Ketoacyl_synth_AS"/>
</dbReference>
<dbReference type="Pfam" id="PF21394">
    <property type="entry name" value="Beta-ketacyl_N"/>
    <property type="match status" value="1"/>
</dbReference>
<feature type="region of interest" description="N-terminal hotdog fold" evidence="6">
    <location>
        <begin position="1382"/>
        <end position="1508"/>
    </location>
</feature>
<comment type="function">
    <text evidence="1">Involved in some intermediate steps for the synthesis of the antibiotic polyketide bacillaene which is involved in secondary metabolism.</text>
</comment>
<name>F1T738_9FIRM</name>
<dbReference type="Gene3D" id="3.40.47.10">
    <property type="match status" value="2"/>
</dbReference>
<dbReference type="STRING" id="588581.Cpap_3718"/>
<dbReference type="SUPFAM" id="SSF53901">
    <property type="entry name" value="Thiolase-like"/>
    <property type="match status" value="2"/>
</dbReference>
<dbReference type="InterPro" id="IPR049490">
    <property type="entry name" value="C883_1060-like_KR_N"/>
</dbReference>
<feature type="region of interest" description="C-terminal hotdog fold" evidence="6">
    <location>
        <begin position="2552"/>
        <end position="2692"/>
    </location>
</feature>
<evidence type="ECO:0000256" key="4">
    <source>
        <dbReference type="ARBA" id="ARBA00022553"/>
    </source>
</evidence>
<evidence type="ECO:0000259" key="7">
    <source>
        <dbReference type="PROSITE" id="PS50075"/>
    </source>
</evidence>
<dbReference type="InterPro" id="IPR009081">
    <property type="entry name" value="PP-bd_ACP"/>
</dbReference>
<dbReference type="InterPro" id="IPR014030">
    <property type="entry name" value="Ketoacyl_synth_N"/>
</dbReference>
<dbReference type="GO" id="GO:0006633">
    <property type="term" value="P:fatty acid biosynthetic process"/>
    <property type="evidence" value="ECO:0007669"/>
    <property type="project" value="InterPro"/>
</dbReference>
<dbReference type="InterPro" id="IPR036736">
    <property type="entry name" value="ACP-like_sf"/>
</dbReference>
<dbReference type="SMART" id="SM00822">
    <property type="entry name" value="PKS_KR"/>
    <property type="match status" value="1"/>
</dbReference>
<dbReference type="Pfam" id="PF16197">
    <property type="entry name" value="KAsynt_C_assoc"/>
    <property type="match status" value="1"/>
</dbReference>
<evidence type="ECO:0000256" key="5">
    <source>
        <dbReference type="ARBA" id="ARBA00022679"/>
    </source>
</evidence>
<dbReference type="InterPro" id="IPR020841">
    <property type="entry name" value="PKS_Beta-ketoAc_synthase_dom"/>
</dbReference>
<keyword evidence="5 10" id="KW-0808">Transferase</keyword>
<accession>F1T738</accession>
<evidence type="ECO:0000256" key="6">
    <source>
        <dbReference type="PROSITE-ProRule" id="PRU01363"/>
    </source>
</evidence>
<feature type="domain" description="PKS/mFAS DH" evidence="9">
    <location>
        <begin position="1382"/>
        <end position="1673"/>
    </location>
</feature>
<feature type="region of interest" description="C-terminal hotdog fold" evidence="6">
    <location>
        <begin position="1525"/>
        <end position="1673"/>
    </location>
</feature>
<dbReference type="PROSITE" id="PS00012">
    <property type="entry name" value="PHOSPHOPANTETHEINE"/>
    <property type="match status" value="1"/>
</dbReference>
<dbReference type="Pfam" id="PF00109">
    <property type="entry name" value="ketoacyl-synt"/>
    <property type="match status" value="2"/>
</dbReference>
<dbReference type="Pfam" id="PF14765">
    <property type="entry name" value="PS-DH"/>
    <property type="match status" value="2"/>
</dbReference>
<dbReference type="Gene3D" id="1.10.1240.100">
    <property type="match status" value="2"/>
</dbReference>
<dbReference type="Proteomes" id="UP000003860">
    <property type="component" value="Unassembled WGS sequence"/>
</dbReference>
<evidence type="ECO:0000313" key="10">
    <source>
        <dbReference type="EMBL" id="EGD49286.1"/>
    </source>
</evidence>
<dbReference type="PROSITE" id="PS52019">
    <property type="entry name" value="PKS_MFAS_DH"/>
    <property type="match status" value="2"/>
</dbReference>
<keyword evidence="3" id="KW-0596">Phosphopantetheine</keyword>
<reference evidence="10" key="2">
    <citation type="submission" date="2011-01" db="EMBL/GenBank/DDBJ databases">
        <title>The Non-contiguous Finished genome of Clostridium papyrosolvens.</title>
        <authorList>
            <person name="Lucas S."/>
            <person name="Copeland A."/>
            <person name="Lapidus A."/>
            <person name="Cheng J.-F."/>
            <person name="Goodwin L."/>
            <person name="Pitluck S."/>
            <person name="Misra M."/>
            <person name="Chertkov O."/>
            <person name="Detter J.C."/>
            <person name="Han C."/>
            <person name="Tapia R."/>
            <person name="Land M."/>
            <person name="Hauser L."/>
            <person name="Kyrpides N."/>
            <person name="Ivanova N."/>
            <person name="Pagani I."/>
            <person name="Mouttaki H."/>
            <person name="He Z."/>
            <person name="Zhou J."/>
            <person name="Hemme C.L."/>
            <person name="Woyke T."/>
        </authorList>
    </citation>
    <scope>NUCLEOTIDE SEQUENCE [LARGE SCALE GENOMIC DNA]</scope>
    <source>
        <strain evidence="10">DSM 2782</strain>
    </source>
</reference>
<evidence type="ECO:0000256" key="2">
    <source>
        <dbReference type="ARBA" id="ARBA00004789"/>
    </source>
</evidence>
<feature type="region of interest" description="N-terminal hotdog fold" evidence="6">
    <location>
        <begin position="2421"/>
        <end position="2539"/>
    </location>
</feature>
<feature type="domain" description="Ketosynthase family 3 (KS3)" evidence="8">
    <location>
        <begin position="780"/>
        <end position="1212"/>
    </location>
</feature>
<dbReference type="Gene3D" id="1.10.1200.10">
    <property type="entry name" value="ACP-like"/>
    <property type="match status" value="3"/>
</dbReference>
<reference evidence="10" key="1">
    <citation type="submission" date="2009-07" db="EMBL/GenBank/DDBJ databases">
        <authorList>
            <consortium name="US DOE Joint Genome Institute (JGI-PGF)"/>
            <person name="Lucas S."/>
            <person name="Copeland A."/>
            <person name="Lapidus A."/>
            <person name="Glavina del Rio T."/>
            <person name="Tice H."/>
            <person name="Bruce D."/>
            <person name="Goodwin L."/>
            <person name="Pitluck S."/>
            <person name="Larimer F."/>
            <person name="Land M.L."/>
            <person name="Mouttaki H."/>
            <person name="He Z."/>
            <person name="Zhou J."/>
            <person name="Hemme C.L."/>
        </authorList>
    </citation>
    <scope>NUCLEOTIDE SEQUENCE</scope>
    <source>
        <strain evidence="10">DSM 2782</strain>
    </source>
</reference>
<dbReference type="InterPro" id="IPR020806">
    <property type="entry name" value="PKS_PP-bd"/>
</dbReference>
<dbReference type="InterPro" id="IPR036291">
    <property type="entry name" value="NAD(P)-bd_dom_sf"/>
</dbReference>
<evidence type="ECO:0000256" key="1">
    <source>
        <dbReference type="ARBA" id="ARBA00003299"/>
    </source>
</evidence>
<evidence type="ECO:0000259" key="9">
    <source>
        <dbReference type="PROSITE" id="PS52019"/>
    </source>
</evidence>
<comment type="caution">
    <text evidence="6">Lacks conserved residue(s) required for the propagation of feature annotation.</text>
</comment>
<dbReference type="GO" id="GO:0005737">
    <property type="term" value="C:cytoplasm"/>
    <property type="evidence" value="ECO:0007669"/>
    <property type="project" value="TreeGrafter"/>
</dbReference>
<dbReference type="GO" id="GO:0004312">
    <property type="term" value="F:fatty acid synthase activity"/>
    <property type="evidence" value="ECO:0007669"/>
    <property type="project" value="TreeGrafter"/>
</dbReference>
<dbReference type="Pfam" id="PF08659">
    <property type="entry name" value="KR"/>
    <property type="match status" value="1"/>
</dbReference>
<evidence type="ECO:0000259" key="8">
    <source>
        <dbReference type="PROSITE" id="PS52004"/>
    </source>
</evidence>
<dbReference type="SUPFAM" id="SSF51735">
    <property type="entry name" value="NAD(P)-binding Rossmann-fold domains"/>
    <property type="match status" value="1"/>
</dbReference>
<dbReference type="GO" id="GO:0031177">
    <property type="term" value="F:phosphopantetheine binding"/>
    <property type="evidence" value="ECO:0007669"/>
    <property type="project" value="InterPro"/>
</dbReference>
<comment type="pathway">
    <text evidence="2">Antibiotic biosynthesis; bacillaene biosynthesis.</text>
</comment>
<dbReference type="EMBL" id="ACXX02000001">
    <property type="protein sequence ID" value="EGD49286.1"/>
    <property type="molecule type" value="Genomic_DNA"/>
</dbReference>
<dbReference type="SMART" id="SM00823">
    <property type="entry name" value="PKS_PP"/>
    <property type="match status" value="2"/>
</dbReference>
<dbReference type="SMART" id="SM00825">
    <property type="entry name" value="PKS_KS"/>
    <property type="match status" value="2"/>
</dbReference>
<keyword evidence="10" id="KW-0012">Acyltransferase</keyword>
<dbReference type="FunFam" id="3.40.47.10:FF:000019">
    <property type="entry name" value="Polyketide synthase type I"/>
    <property type="match status" value="1"/>
</dbReference>
<gene>
    <name evidence="10" type="ORF">Cpap_3718</name>
</gene>
<keyword evidence="11" id="KW-1185">Reference proteome</keyword>
<proteinExistence type="predicted"/>
<dbReference type="GO" id="GO:0047879">
    <property type="term" value="F:erythronolide synthase activity"/>
    <property type="evidence" value="ECO:0007669"/>
    <property type="project" value="UniProtKB-EC"/>
</dbReference>
<dbReference type="GO" id="GO:0071770">
    <property type="term" value="P:DIM/DIP cell wall layer assembly"/>
    <property type="evidence" value="ECO:0007669"/>
    <property type="project" value="TreeGrafter"/>
</dbReference>
<feature type="active site" description="Proton donor; for dehydratase activity" evidence="6">
    <location>
        <position position="2611"/>
    </location>
</feature>
<sequence length="2692" mass="300999">MEQAYLDQIVRDLLNKDNGDIDVLNGFIDFENDLSGNASQNSKTVQFIKDTLITDKKKLVQLYNNKEISGDTLVQSLKLIQKNDNCSLAVYTPKWLKKDIEKEKKSSLGTIICFSLQQQLGEALAGQSGDNVYLINCEMDISSESCERITEKVRQYGDSILSVVIDNSNLELQNSSEQISQALEGLIEQVYILIKVLSKLKNVQEINIQYIYSTKEDKKKVLLNSISGLFKNYCVENSKVLCKSIDIGDISDINEKASLIKQEFHSMGDYLEVAYCNGFREVNVIERVLPDYTTANIVKQRGCYIIVGGLGRIGQSLASHLVSCGASNIVLVGRRAMTNEEEAMLKSFNGRDELVTYKKCNILNASQVSKLLNSLNKQYGIINGIYHTAGIIKDSLAINKQQENVIKVLEPKIKGTINIINAAKKLDVDFVMLFSSLASVTGNMGQSDYGFANAFLDNYAELEAQNGVGTQVYSVNWPLWKDGGMQVDDDRVQLMINATGMAPLLTSTALLVIDTIIENKIPRSIILYGHNNRIEKMLAPLCDKQEAIEETLLPLNNEEDDAITEDAYSVQDNCDGELYDIVSKYISKALTEVAGIDVETLSEDCSFDEFGLDSIMIERLTNYFESDSLSLPSTILYEKKTNRDLSNYIIENHRSFIDKKFGKQSNKQNEYQRIRNYLENTFCRVTGIDKNSLSDDTSFTEVGLDSILVEKLHTCFEEDGISLPKTIMYEKNNLSELTNYMIENQINSVKSTTNVKQTQKKAEPIKIKKEELLSKVLTPNGDIAIIGVDLRVSGAKDVREFWNNIINKKVSITEVPKTKWDHDKIYSSNINDTVYGKSYCKYGAFLEDADCFDAMFFNISPKEAEIMDPQERILLESVWRLLEDAGYTRGELKRKYRKHSQPGVGVFIGATNHSYALSAVSEWNKGNYTIPSSWQWAFANRISHVYDFSGPSLPVDTGCSSSMTALHLACKSIINGESSIAVVGGVNLYSHPTSYIGASKLRLLSSNNEYAFLGEDSDGFIPGEGVATILIKPLEKAQEDDDKIYGVIKGTAINHSGQTITFFAPSSELQEELIEKVAGEAKVGLNTIDYIEMGTTGSTIGDPIEFRAINSAFKKNNIQKGSCAIGSVKPYIGHLESASGLIAVIKSLLQFKHNKIVPTLLADKINPEIDIKNSPFFITSEAKDFEKGDTARRVLINSISAGGSYASAIIEEYSADTLHNYTEGPYIINISAKSEISLKLYLVEFSNWLDKNPEASLYDTSMMLMLKRECFSSKVSFVCNSISELKEQIKEYCQGKIIDGVYDNKELKLNNFDKNLYSGKAGKAFINAIYQEKDIKKLAYLWTIGAYINWNELYGENSQFKKVDLPCYEFEKERYWITDKTENIVSIQDNAGKISSLIDANISTLGNVCFSKLFTGEEFFIKDHLGILPAVAYIEMIYQGIMASSKGHNLIGIKNLVLMRPFVVRAEKRVLKVRFMLQRETVSAQVFSDVPCEIVYAQCNIVLGKKTGFPDKQLKVADCISSMTGGKHEAEEYYNHLERLNSCFGYRFKGIKAFFFRDKEAFAEAGIVDVLDATRKDFNYHPTLLDAGFQSVVALAYKMGANAETIYMPFVTENIEFFKKGTAIKYVHVIAKAGKTQNPSEWKYTVEYYSEACKMLARISNYTILAVNGDVSTKALPENVCSIENKSDDQENIEFIQENSITETIINVCAQTLKLRKKIDPDTSLLEYGFDSITFTELSNAINEKLNIDTNPVLFFERNTVNNIVEHILEKYTHVKEAYKTTCHSSVSSQAYPDYDFTRVFTNAESNYQVKEYSDKYAIIGMSGAFPGSSDIEEFWDNISQGRDLITDIPSDRWDWREYDGDSEYGAYNIYTHSGGFIENVDCFDAKFFKISPLDAAIMDPQQRLVLEHTWKAMEDAGYSSKDLKGTDTSIFIGISNADYGELLVQRKIPTVLTHSMVTNRISFVLETTGKSEPCDSACSSSLLAIHRAIETLKNGESKMAFAGGVNLILSPNTYVYECLSKALSPTGKCKTFDEAADGYARGEGVGVILIKRLQDALADGDSIYATICGSAVQHGGKSTGLTVPNAEAQASVIKKAYDNAGISMSTVTYIEAHGTGTKLGDPIEIDGLKKAFAEASSGSEHIVKTKACALSSVKTNIGHLEAASGIASVIKAVKSLQNKKIAPTINFKTLNPYIDLKDSPFYVNRELTEYAPYYNADDGECLPRRAGVSAFGIGGVNAHVVLEEHENPTTELLESKSKDNFIFTISAHNADRLKVYLKLVSDNIGKVRTGVDTQDNVLLQRLCYTFQVGRDRFNCRCAINITSLSELVEMIDKVITEQADERYILCENIAKYSSWCKEKCEKGSESELTNHMIETGQIKDLTQMWCYGIDVDWNQLYSLEKPRKIHAPTYPFKKERYWIPEYYSLSSTEADISQEASGTQQTIAFSAKDAFLRDHIVDGKMILPGAVYSEIIMKAACTTEEKQFNCIQDMFWLGNFEAGSKPIELAVSIDKKDSISTVSITSNKLLAKGTVLNNDAIFKEPDIAALIDSCEKPFSRDYVYKQFEAANMMFGETFQTINAMWCANDYSVVQYVIENDDKSEEYALNPRILDAAFQSVVGNISAGFNSGQIRVPFYMEKLTIVNRPMERGFILAMRKKISSKSDSYDIFIMDLYGNINVVIQEYVVQKIINNK</sequence>
<feature type="domain" description="Ketosynthase family 3 (KS3)" evidence="8">
    <location>
        <begin position="1814"/>
        <end position="2245"/>
    </location>
</feature>
<dbReference type="CDD" id="cd00833">
    <property type="entry name" value="PKS"/>
    <property type="match status" value="2"/>
</dbReference>
<dbReference type="InterPro" id="IPR050091">
    <property type="entry name" value="PKS_NRPS_Biosynth_Enz"/>
</dbReference>
<dbReference type="RefSeq" id="WP_004615891.1">
    <property type="nucleotide sequence ID" value="NZ_ACXX02000001.1"/>
</dbReference>
<protein>
    <submittedName>
        <fullName evidence="10">6-deoxyerythronolide-B synthase</fullName>
        <ecNumber evidence="10">2.3.1.94</ecNumber>
    </submittedName>
</protein>
<dbReference type="CDD" id="cd08953">
    <property type="entry name" value="KR_2_SDR_x"/>
    <property type="match status" value="1"/>
</dbReference>
<dbReference type="Gene3D" id="3.10.129.110">
    <property type="entry name" value="Polyketide synthase dehydratase"/>
    <property type="match status" value="2"/>
</dbReference>
<dbReference type="InterPro" id="IPR006162">
    <property type="entry name" value="Ppantetheine_attach_site"/>
</dbReference>
<evidence type="ECO:0000313" key="11">
    <source>
        <dbReference type="Proteomes" id="UP000003860"/>
    </source>
</evidence>
<dbReference type="InterPro" id="IPR013968">
    <property type="entry name" value="PKS_KR"/>
</dbReference>
<dbReference type="PANTHER" id="PTHR43775">
    <property type="entry name" value="FATTY ACID SYNTHASE"/>
    <property type="match status" value="1"/>
</dbReference>
<feature type="active site" description="Proton acceptor; for dehydratase activity" evidence="6">
    <location>
        <position position="2456"/>
    </location>
</feature>
<dbReference type="Gene3D" id="3.40.50.720">
    <property type="entry name" value="NAD(P)-binding Rossmann-like Domain"/>
    <property type="match status" value="1"/>
</dbReference>
<evidence type="ECO:0000256" key="3">
    <source>
        <dbReference type="ARBA" id="ARBA00022450"/>
    </source>
</evidence>
<keyword evidence="4" id="KW-0597">Phosphoprotein</keyword>
<organism evidence="10 11">
    <name type="scientific">Ruminiclostridium papyrosolvens DSM 2782</name>
    <dbReference type="NCBI Taxonomy" id="588581"/>
    <lineage>
        <taxon>Bacteria</taxon>
        <taxon>Bacillati</taxon>
        <taxon>Bacillota</taxon>
        <taxon>Clostridia</taxon>
        <taxon>Eubacteriales</taxon>
        <taxon>Oscillospiraceae</taxon>
        <taxon>Ruminiclostridium</taxon>
    </lineage>
</organism>
<dbReference type="InterPro" id="IPR014031">
    <property type="entry name" value="Ketoacyl_synth_C"/>
</dbReference>
<feature type="domain" description="Carrier" evidence="7">
    <location>
        <begin position="580"/>
        <end position="653"/>
    </location>
</feature>
<dbReference type="eggNOG" id="COG3321">
    <property type="taxonomic scope" value="Bacteria"/>
</dbReference>
<dbReference type="InterPro" id="IPR042104">
    <property type="entry name" value="PKS_dehydratase_sf"/>
</dbReference>
<dbReference type="InterPro" id="IPR032821">
    <property type="entry name" value="PKS_assoc"/>
</dbReference>
<dbReference type="PROSITE" id="PS50075">
    <property type="entry name" value="CARRIER"/>
    <property type="match status" value="2"/>
</dbReference>
<feature type="domain" description="Carrier" evidence="7">
    <location>
        <begin position="1696"/>
        <end position="1772"/>
    </location>
</feature>
<dbReference type="Pfam" id="PF02801">
    <property type="entry name" value="Ketoacyl-synt_C"/>
    <property type="match status" value="2"/>
</dbReference>
<dbReference type="Pfam" id="PF21089">
    <property type="entry name" value="PKS_DH_N"/>
    <property type="match status" value="2"/>
</dbReference>
<dbReference type="InterPro" id="IPR049552">
    <property type="entry name" value="PKS_DH_N"/>
</dbReference>
<dbReference type="GO" id="GO:0004315">
    <property type="term" value="F:3-oxoacyl-[acyl-carrier-protein] synthase activity"/>
    <property type="evidence" value="ECO:0007669"/>
    <property type="project" value="InterPro"/>
</dbReference>
<dbReference type="GO" id="GO:0005886">
    <property type="term" value="C:plasma membrane"/>
    <property type="evidence" value="ECO:0007669"/>
    <property type="project" value="TreeGrafter"/>
</dbReference>
<dbReference type="Pfam" id="PF00550">
    <property type="entry name" value="PP-binding"/>
    <property type="match status" value="3"/>
</dbReference>
<dbReference type="PROSITE" id="PS52004">
    <property type="entry name" value="KS3_2"/>
    <property type="match status" value="2"/>
</dbReference>
<dbReference type="InterPro" id="IPR057326">
    <property type="entry name" value="KR_dom"/>
</dbReference>
<dbReference type="PROSITE" id="PS00606">
    <property type="entry name" value="KS3_1"/>
    <property type="match status" value="1"/>
</dbReference>
<dbReference type="EC" id="2.3.1.94" evidence="10"/>
<dbReference type="InterPro" id="IPR016039">
    <property type="entry name" value="Thiolase-like"/>
</dbReference>
<dbReference type="UniPathway" id="UPA01003"/>
<comment type="caution">
    <text evidence="10">The sequence shown here is derived from an EMBL/GenBank/DDBJ whole genome shotgun (WGS) entry which is preliminary data.</text>
</comment>
<dbReference type="SUPFAM" id="SSF47336">
    <property type="entry name" value="ACP-like"/>
    <property type="match status" value="3"/>
</dbReference>
<dbReference type="OrthoDB" id="9765680at2"/>